<dbReference type="Pfam" id="PF13921">
    <property type="entry name" value="Myb_DNA-bind_6"/>
    <property type="match status" value="1"/>
</dbReference>
<feature type="compositionally biased region" description="Basic residues" evidence="2">
    <location>
        <begin position="236"/>
        <end position="245"/>
    </location>
</feature>
<feature type="compositionally biased region" description="Low complexity" evidence="2">
    <location>
        <begin position="914"/>
        <end position="950"/>
    </location>
</feature>
<feature type="compositionally biased region" description="Basic residues" evidence="2">
    <location>
        <begin position="36"/>
        <end position="45"/>
    </location>
</feature>
<dbReference type="InterPro" id="IPR050560">
    <property type="entry name" value="MYB_TF"/>
</dbReference>
<evidence type="ECO:0000313" key="5">
    <source>
        <dbReference type="EMBL" id="KAG2454847.1"/>
    </source>
</evidence>
<feature type="domain" description="HTH myb-type" evidence="4">
    <location>
        <begin position="99"/>
        <end position="148"/>
    </location>
</feature>
<proteinExistence type="predicted"/>
<feature type="region of interest" description="Disordered" evidence="2">
    <location>
        <begin position="315"/>
        <end position="352"/>
    </location>
</feature>
<sequence length="1080" mass="107604">MTASPKLAENGRAAAGAKDKTAKQSSSGDTGGASGKKGKAPKQSRKWSSAEVEALLKAVAALGSSDDINWVEVAKSVPTRSGKQCREKWRNDLRPDISKDPWSSREEYIVCRVHCQVGNQWADIARFLPGRAENSIKNHYNATLRSKAEAKPPSLLWVYGKQVLANDGCTSLELFNRALKIYAGLPNVEPLDAFAVDDDSLDVSGGGSTGGRGDRGGGASLRPVARGGSLAGGSGRRPRKKHRRWGSGSSDETESGDDMLSSFSDSTDTEDGRPAHRASAGTRAASVAAVAVVAVVPCLLAPEDVAAPLAPAVPASPAQEGTPLAGGFPAASPAPTPAGRHHVCAVRHGPAGRSPMAAARRAAATAAVTMAADPFSSAWDASGGLSPGAFGSHASLGVDWLKQEAGELSPTALGFHMSPRGDAGALSDFFGPTSDVMQQPRARSPTSASPAAAAGGPGVAQSAVAGGMSRAGSGLHRSRSASRPITAGAAGPALGVAVYSPTGRNSPPPPPVVVMSESDVFCTACYHPALDSTSPHPLLGPTAPHHLQQQQQQRGQDGPTFAGQLAHLSPRGLGPMLQGRGTFGRAGSMPQPLEPKRTSRQALHVEPAAHADMPAEEDTLMAAASLGLDDFVNELSDLGGLGTLGDGNGDGGGDGDGGAAAAAAVSPDGQATGGAAGDRVAAGGSTLSLSSSDDAAGGALGAGAVTSAKVCPAASCVSPPLMSPTERWHRSVFDEMGDGGELAELLADIHCDGAAAAAALSIRPSSGGGAEAAAAAAAADAAVACSHGCGTHQADASSLQDQLRLRSATLPGVLAAAAAAAVLNPLGMAPPPAAGGPPAAAQLLQGGLEASGAGSAPGLSQVSLQALQLLQFQQLQQLQQLQQRLQQQQQQQQGQQQLISSGVGQVARGAGSHAIGTSTGASAQAATPPTAAGLAVPGATCVSDSKSNSSQPPPSSTQAVPLLPQAASAMLVAAAAAAALQQQANPMTAPPFQCTAALKSSVLKARAAAAAAAASCLQHQQPGTLLGLGGPLSLAASAVAAAAAAAAATAPPPTRMIPINQGGVELPPSLMQQQQRRNYA</sequence>
<feature type="region of interest" description="Disordered" evidence="2">
    <location>
        <begin position="1"/>
        <end position="47"/>
    </location>
</feature>
<dbReference type="GO" id="GO:0000981">
    <property type="term" value="F:DNA-binding transcription factor activity, RNA polymerase II-specific"/>
    <property type="evidence" value="ECO:0007669"/>
    <property type="project" value="TreeGrafter"/>
</dbReference>
<evidence type="ECO:0000313" key="6">
    <source>
        <dbReference type="Proteomes" id="UP000613740"/>
    </source>
</evidence>
<dbReference type="InterPro" id="IPR009057">
    <property type="entry name" value="Homeodomain-like_sf"/>
</dbReference>
<organism evidence="5 6">
    <name type="scientific">Chlamydomonas schloesseri</name>
    <dbReference type="NCBI Taxonomy" id="2026947"/>
    <lineage>
        <taxon>Eukaryota</taxon>
        <taxon>Viridiplantae</taxon>
        <taxon>Chlorophyta</taxon>
        <taxon>core chlorophytes</taxon>
        <taxon>Chlorophyceae</taxon>
        <taxon>CS clade</taxon>
        <taxon>Chlamydomonadales</taxon>
        <taxon>Chlamydomonadaceae</taxon>
        <taxon>Chlamydomonas</taxon>
    </lineage>
</organism>
<evidence type="ECO:0000259" key="3">
    <source>
        <dbReference type="PROSITE" id="PS50090"/>
    </source>
</evidence>
<evidence type="ECO:0000256" key="1">
    <source>
        <dbReference type="SAM" id="Coils"/>
    </source>
</evidence>
<dbReference type="OrthoDB" id="2143914at2759"/>
<dbReference type="PROSITE" id="PS51294">
    <property type="entry name" value="HTH_MYB"/>
    <property type="match status" value="2"/>
</dbReference>
<evidence type="ECO:0000256" key="2">
    <source>
        <dbReference type="SAM" id="MobiDB-lite"/>
    </source>
</evidence>
<evidence type="ECO:0000259" key="4">
    <source>
        <dbReference type="PROSITE" id="PS51294"/>
    </source>
</evidence>
<name>A0A835WWS6_9CHLO</name>
<dbReference type="EMBL" id="JAEHOD010000001">
    <property type="protein sequence ID" value="KAG2454847.1"/>
    <property type="molecule type" value="Genomic_DNA"/>
</dbReference>
<protein>
    <submittedName>
        <fullName evidence="5">Uncharacterized protein</fullName>
    </submittedName>
</protein>
<keyword evidence="6" id="KW-1185">Reference proteome</keyword>
<dbReference type="SMART" id="SM00717">
    <property type="entry name" value="SANT"/>
    <property type="match status" value="2"/>
</dbReference>
<feature type="region of interest" description="Disordered" evidence="2">
    <location>
        <begin position="533"/>
        <end position="564"/>
    </location>
</feature>
<dbReference type="GO" id="GO:0000978">
    <property type="term" value="F:RNA polymerase II cis-regulatory region sequence-specific DNA binding"/>
    <property type="evidence" value="ECO:0007669"/>
    <property type="project" value="TreeGrafter"/>
</dbReference>
<feature type="region of interest" description="Disordered" evidence="2">
    <location>
        <begin position="429"/>
        <end position="487"/>
    </location>
</feature>
<dbReference type="SUPFAM" id="SSF46689">
    <property type="entry name" value="Homeodomain-like"/>
    <property type="match status" value="1"/>
</dbReference>
<dbReference type="PANTHER" id="PTHR45614:SF25">
    <property type="entry name" value="MYB PROTEIN"/>
    <property type="match status" value="1"/>
</dbReference>
<dbReference type="Gene3D" id="1.10.10.60">
    <property type="entry name" value="Homeodomain-like"/>
    <property type="match status" value="2"/>
</dbReference>
<feature type="region of interest" description="Disordered" evidence="2">
    <location>
        <begin position="910"/>
        <end position="960"/>
    </location>
</feature>
<feature type="compositionally biased region" description="Low complexity" evidence="2">
    <location>
        <begin position="439"/>
        <end position="467"/>
    </location>
</feature>
<comment type="caution">
    <text evidence="5">The sequence shown here is derived from an EMBL/GenBank/DDBJ whole genome shotgun (WGS) entry which is preliminary data.</text>
</comment>
<dbReference type="GO" id="GO:0005634">
    <property type="term" value="C:nucleus"/>
    <property type="evidence" value="ECO:0007669"/>
    <property type="project" value="TreeGrafter"/>
</dbReference>
<gene>
    <name evidence="5" type="ORF">HYH02_000679</name>
</gene>
<feature type="domain" description="Myb-like" evidence="3">
    <location>
        <begin position="94"/>
        <end position="144"/>
    </location>
</feature>
<keyword evidence="1" id="KW-0175">Coiled coil</keyword>
<feature type="region of interest" description="Disordered" evidence="2">
    <location>
        <begin position="205"/>
        <end position="279"/>
    </location>
</feature>
<feature type="compositionally biased region" description="Gly residues" evidence="2">
    <location>
        <begin position="205"/>
        <end position="219"/>
    </location>
</feature>
<dbReference type="Proteomes" id="UP000613740">
    <property type="component" value="Unassembled WGS sequence"/>
</dbReference>
<accession>A0A835WWS6</accession>
<dbReference type="PROSITE" id="PS50090">
    <property type="entry name" value="MYB_LIKE"/>
    <property type="match status" value="2"/>
</dbReference>
<dbReference type="AlphaFoldDB" id="A0A835WWS6"/>
<dbReference type="PANTHER" id="PTHR45614">
    <property type="entry name" value="MYB PROTEIN-RELATED"/>
    <property type="match status" value="1"/>
</dbReference>
<feature type="domain" description="HTH myb-type" evidence="4">
    <location>
        <begin position="39"/>
        <end position="97"/>
    </location>
</feature>
<feature type="domain" description="Myb-like" evidence="3">
    <location>
        <begin position="39"/>
        <end position="93"/>
    </location>
</feature>
<dbReference type="InterPro" id="IPR001005">
    <property type="entry name" value="SANT/Myb"/>
</dbReference>
<dbReference type="CDD" id="cd00167">
    <property type="entry name" value="SANT"/>
    <property type="match status" value="2"/>
</dbReference>
<reference evidence="5" key="1">
    <citation type="journal article" date="2020" name="bioRxiv">
        <title>Comparative genomics of Chlamydomonas.</title>
        <authorList>
            <person name="Craig R.J."/>
            <person name="Hasan A.R."/>
            <person name="Ness R.W."/>
            <person name="Keightley P.D."/>
        </authorList>
    </citation>
    <scope>NUCLEOTIDE SEQUENCE</scope>
    <source>
        <strain evidence="5">CCAP 11/173</strain>
    </source>
</reference>
<feature type="coiled-coil region" evidence="1">
    <location>
        <begin position="871"/>
        <end position="898"/>
    </location>
</feature>
<dbReference type="InterPro" id="IPR017930">
    <property type="entry name" value="Myb_dom"/>
</dbReference>